<dbReference type="SUPFAM" id="SSF54001">
    <property type="entry name" value="Cysteine proteinases"/>
    <property type="match status" value="1"/>
</dbReference>
<dbReference type="GO" id="GO:0006508">
    <property type="term" value="P:proteolysis"/>
    <property type="evidence" value="ECO:0007669"/>
    <property type="project" value="UniProtKB-KW"/>
</dbReference>
<evidence type="ECO:0000256" key="1">
    <source>
        <dbReference type="ARBA" id="ARBA00007074"/>
    </source>
</evidence>
<dbReference type="AlphaFoldDB" id="A0A1E8CFY3"/>
<organism evidence="6 7">
    <name type="scientific">Pseudohongiella acticola</name>
    <dbReference type="NCBI Taxonomy" id="1524254"/>
    <lineage>
        <taxon>Bacteria</taxon>
        <taxon>Pseudomonadati</taxon>
        <taxon>Pseudomonadota</taxon>
        <taxon>Gammaproteobacteria</taxon>
        <taxon>Pseudomonadales</taxon>
        <taxon>Pseudohongiellaceae</taxon>
        <taxon>Pseudohongiella</taxon>
    </lineage>
</organism>
<feature type="domain" description="NlpC/P60" evidence="5">
    <location>
        <begin position="20"/>
        <end position="117"/>
    </location>
</feature>
<evidence type="ECO:0000313" key="6">
    <source>
        <dbReference type="EMBL" id="OFE11374.1"/>
    </source>
</evidence>
<sequence>MKYSYIRDYMGARFRHDAYGEDGCFDCYGLVWHIAKHHGGIELPRFDDYAGQLARINAAIDGAVLSSDWREVSAPQDFDAVVMRRAGEAYHVGCWLGVDDGKVLHATPQGVLCNDLAGLRRMNFQHITFYRYIHADH</sequence>
<dbReference type="InterPro" id="IPR038765">
    <property type="entry name" value="Papain-like_cys_pep_sf"/>
</dbReference>
<keyword evidence="2" id="KW-0645">Protease</keyword>
<keyword evidence="4" id="KW-0788">Thiol protease</keyword>
<dbReference type="STRING" id="1524254.PHACT_12515"/>
<accession>A0A1E8CFY3</accession>
<keyword evidence="7" id="KW-1185">Reference proteome</keyword>
<evidence type="ECO:0000256" key="2">
    <source>
        <dbReference type="ARBA" id="ARBA00022670"/>
    </source>
</evidence>
<dbReference type="Pfam" id="PF00877">
    <property type="entry name" value="NLPC_P60"/>
    <property type="match status" value="1"/>
</dbReference>
<comment type="similarity">
    <text evidence="1">Belongs to the peptidase C40 family.</text>
</comment>
<evidence type="ECO:0000259" key="5">
    <source>
        <dbReference type="Pfam" id="PF00877"/>
    </source>
</evidence>
<evidence type="ECO:0000256" key="3">
    <source>
        <dbReference type="ARBA" id="ARBA00022801"/>
    </source>
</evidence>
<gene>
    <name evidence="6" type="ORF">PHACT_12515</name>
</gene>
<proteinExistence type="inferred from homology"/>
<keyword evidence="3" id="KW-0378">Hydrolase</keyword>
<dbReference type="Gene3D" id="3.90.1720.10">
    <property type="entry name" value="endopeptidase domain like (from Nostoc punctiforme)"/>
    <property type="match status" value="1"/>
</dbReference>
<dbReference type="RefSeq" id="WP_070118556.1">
    <property type="nucleotide sequence ID" value="NZ_MASR01000002.1"/>
</dbReference>
<protein>
    <recommendedName>
        <fullName evidence="5">NlpC/P60 domain-containing protein</fullName>
    </recommendedName>
</protein>
<dbReference type="GO" id="GO:0008234">
    <property type="term" value="F:cysteine-type peptidase activity"/>
    <property type="evidence" value="ECO:0007669"/>
    <property type="project" value="UniProtKB-KW"/>
</dbReference>
<comment type="caution">
    <text evidence="6">The sequence shown here is derived from an EMBL/GenBank/DDBJ whole genome shotgun (WGS) entry which is preliminary data.</text>
</comment>
<evidence type="ECO:0000313" key="7">
    <source>
        <dbReference type="Proteomes" id="UP000175669"/>
    </source>
</evidence>
<reference evidence="7" key="1">
    <citation type="submission" date="2016-07" db="EMBL/GenBank/DDBJ databases">
        <authorList>
            <person name="Florea S."/>
            <person name="Webb J.S."/>
            <person name="Jaromczyk J."/>
            <person name="Schardl C.L."/>
        </authorList>
    </citation>
    <scope>NUCLEOTIDE SEQUENCE [LARGE SCALE GENOMIC DNA]</scope>
    <source>
        <strain evidence="7">KCTC 42131</strain>
    </source>
</reference>
<dbReference type="InterPro" id="IPR000064">
    <property type="entry name" value="NLP_P60_dom"/>
</dbReference>
<name>A0A1E8CFY3_9GAMM</name>
<dbReference type="OrthoDB" id="9807055at2"/>
<dbReference type="EMBL" id="MASR01000002">
    <property type="protein sequence ID" value="OFE11374.1"/>
    <property type="molecule type" value="Genomic_DNA"/>
</dbReference>
<dbReference type="Proteomes" id="UP000175669">
    <property type="component" value="Unassembled WGS sequence"/>
</dbReference>
<evidence type="ECO:0000256" key="4">
    <source>
        <dbReference type="ARBA" id="ARBA00022807"/>
    </source>
</evidence>